<proteinExistence type="predicted"/>
<evidence type="ECO:0000313" key="2">
    <source>
        <dbReference type="EMBL" id="MEX0373284.1"/>
    </source>
</evidence>
<feature type="signal peptide" evidence="1">
    <location>
        <begin position="1"/>
        <end position="25"/>
    </location>
</feature>
<accession>A0ABV3S0L5</accession>
<dbReference type="Proteomes" id="UP001556636">
    <property type="component" value="Unassembled WGS sequence"/>
</dbReference>
<protein>
    <recommendedName>
        <fullName evidence="4">YceI family protein</fullName>
    </recommendedName>
</protein>
<dbReference type="PROSITE" id="PS51257">
    <property type="entry name" value="PROKAR_LIPOPROTEIN"/>
    <property type="match status" value="1"/>
</dbReference>
<keyword evidence="1" id="KW-0732">Signal</keyword>
<gene>
    <name evidence="2" type="ORF">V6X51_07500</name>
</gene>
<evidence type="ECO:0008006" key="4">
    <source>
        <dbReference type="Google" id="ProtNLM"/>
    </source>
</evidence>
<dbReference type="EMBL" id="JBAKFG010000003">
    <property type="protein sequence ID" value="MEX0373284.1"/>
    <property type="molecule type" value="Genomic_DNA"/>
</dbReference>
<comment type="caution">
    <text evidence="2">The sequence shown here is derived from an EMBL/GenBank/DDBJ whole genome shotgun (WGS) entry which is preliminary data.</text>
</comment>
<dbReference type="Gene3D" id="2.40.128.110">
    <property type="entry name" value="Lipid/polyisoprenoid-binding, YceI-like"/>
    <property type="match status" value="1"/>
</dbReference>
<keyword evidence="3" id="KW-1185">Reference proteome</keyword>
<dbReference type="RefSeq" id="WP_367951619.1">
    <property type="nucleotide sequence ID" value="NZ_JBAKFG010000003.1"/>
</dbReference>
<evidence type="ECO:0000256" key="1">
    <source>
        <dbReference type="SAM" id="SignalP"/>
    </source>
</evidence>
<dbReference type="InterPro" id="IPR036761">
    <property type="entry name" value="TTHA0802/YceI-like_sf"/>
</dbReference>
<name>A0ABV3S0L5_9GAMM</name>
<dbReference type="SUPFAM" id="SSF101874">
    <property type="entry name" value="YceI-like"/>
    <property type="match status" value="1"/>
</dbReference>
<organism evidence="2 3">
    <name type="scientific">Spiribacter roseus</name>
    <dbReference type="NCBI Taxonomy" id="1855875"/>
    <lineage>
        <taxon>Bacteria</taxon>
        <taxon>Pseudomonadati</taxon>
        <taxon>Pseudomonadota</taxon>
        <taxon>Gammaproteobacteria</taxon>
        <taxon>Chromatiales</taxon>
        <taxon>Ectothiorhodospiraceae</taxon>
        <taxon>Spiribacter</taxon>
    </lineage>
</organism>
<feature type="chain" id="PRO_5047537370" description="YceI family protein" evidence="1">
    <location>
        <begin position="26"/>
        <end position="240"/>
    </location>
</feature>
<sequence length="240" mass="25618">MTHQRLSRLLWLTALVLLLAGCSTAPSPTPPAVPASPAASEEGLPSLPDGRRYIVDPAASHLRIILGAEGPLAALGHPHVIGGPVIDGTVVVADRWQDSAFRLEVPVAELTVDRAAWRAVEGLEPDVPESAISATRQNMLGESQLDAASHPLIRLSSLEITGPEWQPDVRFRVTIAGEASVHTVPIALDRDDSELTATGVLRMRFSELGLVPYSALGGGLRVADELRIRFQVKAFTDESP</sequence>
<evidence type="ECO:0000313" key="3">
    <source>
        <dbReference type="Proteomes" id="UP001556636"/>
    </source>
</evidence>
<reference evidence="2 3" key="1">
    <citation type="submission" date="2024-02" db="EMBL/GenBank/DDBJ databases">
        <title>New especies of Spiribacter isolated from saline water.</title>
        <authorList>
            <person name="Leon M.J."/>
            <person name="De La Haba R."/>
            <person name="Sanchez-Porro C."/>
            <person name="Ventosa A."/>
        </authorList>
    </citation>
    <scope>NUCLEOTIDE SEQUENCE [LARGE SCALE GENOMIC DNA]</scope>
    <source>
        <strain evidence="3">ag22IC6-196</strain>
    </source>
</reference>